<name>A0A1H8DRK0_9RHOB</name>
<accession>A0A1H8DRK0</accession>
<dbReference type="AlphaFoldDB" id="A0A1H8DRK0"/>
<gene>
    <name evidence="2" type="ORF">SAMN04488003_10918</name>
</gene>
<dbReference type="OrthoDB" id="7844595at2"/>
<dbReference type="STRING" id="245187.SAMN04488003_10918"/>
<evidence type="ECO:0000313" key="2">
    <source>
        <dbReference type="EMBL" id="SEN09188.1"/>
    </source>
</evidence>
<feature type="chain" id="PRO_5011502923" evidence="1">
    <location>
        <begin position="18"/>
        <end position="237"/>
    </location>
</feature>
<keyword evidence="3" id="KW-1185">Reference proteome</keyword>
<keyword evidence="1" id="KW-0732">Signal</keyword>
<protein>
    <submittedName>
        <fullName evidence="2">Uncharacterized protein</fullName>
    </submittedName>
</protein>
<sequence length="237" mass="25750">MRGALALLMLSASPVLAADTFALPQGCEAFVTIQSRSCAVEHHFVCAADPEGIKRRASLSEDGMTYLGSTDREGQWVTSFYPELGDEETLEAAPADPASLTELLANGVDTYDFQTLSDTVGTTRYVGQDRLTGTTETIDGITLQQTEYNIRAYGPDGTEIWSSAGREYVSDRWRLFIGGTGRVTVPTETFDKDDRPVEFIFPGEPGFLSANPKHDCGAMLSSAPSDLMPKEIAHDHL</sequence>
<evidence type="ECO:0000256" key="1">
    <source>
        <dbReference type="SAM" id="SignalP"/>
    </source>
</evidence>
<dbReference type="EMBL" id="FOCI01000009">
    <property type="protein sequence ID" value="SEN09188.1"/>
    <property type="molecule type" value="Genomic_DNA"/>
</dbReference>
<dbReference type="Proteomes" id="UP000199585">
    <property type="component" value="Unassembled WGS sequence"/>
</dbReference>
<feature type="signal peptide" evidence="1">
    <location>
        <begin position="1"/>
        <end position="17"/>
    </location>
</feature>
<proteinExistence type="predicted"/>
<organism evidence="2 3">
    <name type="scientific">Loktanella fryxellensis</name>
    <dbReference type="NCBI Taxonomy" id="245187"/>
    <lineage>
        <taxon>Bacteria</taxon>
        <taxon>Pseudomonadati</taxon>
        <taxon>Pseudomonadota</taxon>
        <taxon>Alphaproteobacteria</taxon>
        <taxon>Rhodobacterales</taxon>
        <taxon>Roseobacteraceae</taxon>
        <taxon>Loktanella</taxon>
    </lineage>
</organism>
<reference evidence="2 3" key="1">
    <citation type="submission" date="2016-10" db="EMBL/GenBank/DDBJ databases">
        <authorList>
            <person name="de Groot N.N."/>
        </authorList>
    </citation>
    <scope>NUCLEOTIDE SEQUENCE [LARGE SCALE GENOMIC DNA]</scope>
    <source>
        <strain evidence="2 3">DSM 16213</strain>
    </source>
</reference>
<evidence type="ECO:0000313" key="3">
    <source>
        <dbReference type="Proteomes" id="UP000199585"/>
    </source>
</evidence>